<feature type="region of interest" description="Disordered" evidence="2">
    <location>
        <begin position="351"/>
        <end position="385"/>
    </location>
</feature>
<keyword evidence="3" id="KW-1185">Reference proteome</keyword>
<name>A0A7E5VBT4_TRINI</name>
<feature type="compositionally biased region" description="Basic and acidic residues" evidence="2">
    <location>
        <begin position="444"/>
        <end position="464"/>
    </location>
</feature>
<sequence length="922" mass="103086">MDSGRLEAAPSGAVHLDTVRALHQTVVSLRTALEISKNELKQLKEKYEQHAHCLEYADIIEKLTLENHILRRTIIDSRYDEKEPSAQNIKLEVTYSPQSQNIEDYTSSEVVIATATERHTPVHELELVAQEPEPLAQESDANSNIGSVEQLEEVHEDLGEISESTEFNAEEYSPHDEANNNTEVEDFSQATTSHKQTTEPEGVHQPSFKTKLELLSKFDVRIKVRTLKEGTIISSTTSDSDSSEDRKGFEKEPTEFKTNGGKVEENEKQFDLDNGNKTVNIKSYSTDNFKMAVPNEADAKTKTDKFDVQVRITSEENLVVKENVERSRRKDTLNLDVDDLSLRSMSEGDNSVFSEGVATPLDPNVSAIGDDKNEENASGNESEEVDDIELIFTTDESKDMSNLQEDLVSIRETDQWAPQSSSTAHSTPVLIKFHTLDPDFQPGQDKDNVTENQENNDKPMEVSKQKRVSLPNDKEIRHVAFNGNKGNLELPGRSILKSCDNRSDNTLFRKSPNTSNRRLDSIDSLTCEYNRGLSFDNTKSSSFELGSSMDILHREESVDSFHRNVNLGHRYSVFAGTDISKCGTSEDDLAANLNIRRNTCPNPFQYRPSSGYRGVSRPPGPFKAGGSRLRPVLRDPAQARRESGAQTDVCALPPRWSSDGYLAHKMSVPPPCAPTVPSRAPGAGARRLAVPEPRPPPPARRNDETRRVMLSDIGFTSMVPELSRSADPVWALGKLQAHPDDIISTTTSTSKFLSRGSSYRSPCLSIDRSNDWTPQHIYMPSRGLRPWRSSLPDVRRDDTDELLEEAEVFVRRSIDNLQSPYVNDCSLEKPSGVTGQPYIHPSSDLGTSIRNKCLELEEILQSLKSRLNHVVLDENIVLSPEANSMEAQLEHDLDTDCQEDLSLQEFLELLHSQNKISPTGVQ</sequence>
<dbReference type="Proteomes" id="UP000322000">
    <property type="component" value="Chromosome 1"/>
</dbReference>
<evidence type="ECO:0000256" key="1">
    <source>
        <dbReference type="SAM" id="Coils"/>
    </source>
</evidence>
<feature type="region of interest" description="Disordered" evidence="2">
    <location>
        <begin position="185"/>
        <end position="208"/>
    </location>
</feature>
<accession>A0A7E5VBT4</accession>
<feature type="coiled-coil region" evidence="1">
    <location>
        <begin position="26"/>
        <end position="53"/>
    </location>
</feature>
<dbReference type="AlphaFoldDB" id="A0A7E5VBT4"/>
<protein>
    <submittedName>
        <fullName evidence="4">Uncharacterized protein LOC113492402</fullName>
    </submittedName>
</protein>
<dbReference type="RefSeq" id="XP_026725695.1">
    <property type="nucleotide sequence ID" value="XM_026869894.1"/>
</dbReference>
<feature type="region of interest" description="Disordered" evidence="2">
    <location>
        <begin position="436"/>
        <end position="467"/>
    </location>
</feature>
<evidence type="ECO:0000313" key="3">
    <source>
        <dbReference type="Proteomes" id="UP000322000"/>
    </source>
</evidence>
<dbReference type="InParanoid" id="A0A7E5VBT4"/>
<reference evidence="4" key="1">
    <citation type="submission" date="2025-08" db="UniProtKB">
        <authorList>
            <consortium name="RefSeq"/>
        </authorList>
    </citation>
    <scope>IDENTIFICATION</scope>
</reference>
<dbReference type="KEGG" id="tnl:113492402"/>
<keyword evidence="1" id="KW-0175">Coiled coil</keyword>
<dbReference type="GeneID" id="113492402"/>
<feature type="region of interest" description="Disordered" evidence="2">
    <location>
        <begin position="600"/>
        <end position="630"/>
    </location>
</feature>
<feature type="compositionally biased region" description="Basic and acidic residues" evidence="2">
    <location>
        <begin position="243"/>
        <end position="255"/>
    </location>
</feature>
<evidence type="ECO:0000256" key="2">
    <source>
        <dbReference type="SAM" id="MobiDB-lite"/>
    </source>
</evidence>
<organism evidence="3 4">
    <name type="scientific">Trichoplusia ni</name>
    <name type="common">Cabbage looper</name>
    <dbReference type="NCBI Taxonomy" id="7111"/>
    <lineage>
        <taxon>Eukaryota</taxon>
        <taxon>Metazoa</taxon>
        <taxon>Ecdysozoa</taxon>
        <taxon>Arthropoda</taxon>
        <taxon>Hexapoda</taxon>
        <taxon>Insecta</taxon>
        <taxon>Pterygota</taxon>
        <taxon>Neoptera</taxon>
        <taxon>Endopterygota</taxon>
        <taxon>Lepidoptera</taxon>
        <taxon>Glossata</taxon>
        <taxon>Ditrysia</taxon>
        <taxon>Noctuoidea</taxon>
        <taxon>Noctuidae</taxon>
        <taxon>Plusiinae</taxon>
        <taxon>Trichoplusia</taxon>
    </lineage>
</organism>
<gene>
    <name evidence="4" type="primary">LOC113492402</name>
</gene>
<proteinExistence type="predicted"/>
<evidence type="ECO:0000313" key="4">
    <source>
        <dbReference type="RefSeq" id="XP_026725695.1"/>
    </source>
</evidence>
<feature type="compositionally biased region" description="Basic and acidic residues" evidence="2">
    <location>
        <begin position="262"/>
        <end position="271"/>
    </location>
</feature>
<feature type="region of interest" description="Disordered" evidence="2">
    <location>
        <begin position="233"/>
        <end position="274"/>
    </location>
</feature>
<feature type="region of interest" description="Disordered" evidence="2">
    <location>
        <begin position="673"/>
        <end position="703"/>
    </location>
</feature>
<dbReference type="OrthoDB" id="2130750at2759"/>